<gene>
    <name evidence="1" type="ORF">AWB80_08173</name>
</gene>
<dbReference type="EMBL" id="FCOE02000068">
    <property type="protein sequence ID" value="SAL01638.1"/>
    <property type="molecule type" value="Genomic_DNA"/>
</dbReference>
<name>A0A158E479_9BURK</name>
<dbReference type="AlphaFoldDB" id="A0A158E479"/>
<reference evidence="1" key="1">
    <citation type="submission" date="2016-01" db="EMBL/GenBank/DDBJ databases">
        <authorList>
            <person name="Peeters C."/>
        </authorList>
    </citation>
    <scope>NUCLEOTIDE SEQUENCE [LARGE SCALE GENOMIC DNA]</scope>
    <source>
        <strain evidence="1">LMG 29323</strain>
    </source>
</reference>
<organism evidence="1 2">
    <name type="scientific">Caballeronia pedi</name>
    <dbReference type="NCBI Taxonomy" id="1777141"/>
    <lineage>
        <taxon>Bacteria</taxon>
        <taxon>Pseudomonadati</taxon>
        <taxon>Pseudomonadota</taxon>
        <taxon>Betaproteobacteria</taxon>
        <taxon>Burkholderiales</taxon>
        <taxon>Burkholderiaceae</taxon>
        <taxon>Caballeronia</taxon>
    </lineage>
</organism>
<dbReference type="RefSeq" id="WP_061180339.1">
    <property type="nucleotide sequence ID" value="NZ_FCOE02000068.1"/>
</dbReference>
<comment type="caution">
    <text evidence="1">The sequence shown here is derived from an EMBL/GenBank/DDBJ whole genome shotgun (WGS) entry which is preliminary data.</text>
</comment>
<dbReference type="Proteomes" id="UP000054911">
    <property type="component" value="Unassembled WGS sequence"/>
</dbReference>
<sequence>MSTLPCHKHHLTERDQAFYIDEATIQSTHPALGPFGEPNHSSYNVAMILVGERHAKSDLVSLVGHLMTRIRLLDLELDATKHAALTGMDAAKRVSTIQLAEAHRARAESSPEVLASERAANAVLTDENEKLRENAERYLFLRDDCDWHQCDWYWEAISAGGEDLDKAIDEGRKNRAEQFTEASPF</sequence>
<evidence type="ECO:0000313" key="2">
    <source>
        <dbReference type="Proteomes" id="UP000054911"/>
    </source>
</evidence>
<protein>
    <submittedName>
        <fullName evidence="1">Uncharacterized protein</fullName>
    </submittedName>
</protein>
<accession>A0A158E479</accession>
<dbReference type="STRING" id="1777141.AWB80_08173"/>
<proteinExistence type="predicted"/>
<keyword evidence="2" id="KW-1185">Reference proteome</keyword>
<evidence type="ECO:0000313" key="1">
    <source>
        <dbReference type="EMBL" id="SAL01638.1"/>
    </source>
</evidence>